<sequence length="184" mass="21377">LDESPGSRQQWASGDGSLMNRYSNVLRRYLYISYRYVYNNLKSRDLPSTDRYRLEPLRRLLLVDQDCLLHLAPILYHRHLSCPIKCEVQNSSVPHFFFLSDSRIKVSNPVFWEPVLNTSTQQALSTPGPIPNTNALAMQQECKLSEGFRGYITQTASVGVVRLLSFIFKDRSDLELMRWRISIY</sequence>
<organism evidence="1 2">
    <name type="scientific">Acaulospora colombiana</name>
    <dbReference type="NCBI Taxonomy" id="27376"/>
    <lineage>
        <taxon>Eukaryota</taxon>
        <taxon>Fungi</taxon>
        <taxon>Fungi incertae sedis</taxon>
        <taxon>Mucoromycota</taxon>
        <taxon>Glomeromycotina</taxon>
        <taxon>Glomeromycetes</taxon>
        <taxon>Diversisporales</taxon>
        <taxon>Acaulosporaceae</taxon>
        <taxon>Acaulospora</taxon>
    </lineage>
</organism>
<dbReference type="Proteomes" id="UP000789525">
    <property type="component" value="Unassembled WGS sequence"/>
</dbReference>
<evidence type="ECO:0000313" key="2">
    <source>
        <dbReference type="Proteomes" id="UP000789525"/>
    </source>
</evidence>
<name>A0ACA9PFF7_9GLOM</name>
<accession>A0ACA9PFF7</accession>
<feature type="non-terminal residue" evidence="1">
    <location>
        <position position="184"/>
    </location>
</feature>
<reference evidence="1" key="1">
    <citation type="submission" date="2021-06" db="EMBL/GenBank/DDBJ databases">
        <authorList>
            <person name="Kallberg Y."/>
            <person name="Tangrot J."/>
            <person name="Rosling A."/>
        </authorList>
    </citation>
    <scope>NUCLEOTIDE SEQUENCE</scope>
    <source>
        <strain evidence="1">CL356</strain>
    </source>
</reference>
<proteinExistence type="predicted"/>
<dbReference type="EMBL" id="CAJVPT010034523">
    <property type="protein sequence ID" value="CAG8708191.1"/>
    <property type="molecule type" value="Genomic_DNA"/>
</dbReference>
<keyword evidence="2" id="KW-1185">Reference proteome</keyword>
<protein>
    <submittedName>
        <fullName evidence="1">12968_t:CDS:1</fullName>
    </submittedName>
</protein>
<feature type="non-terminal residue" evidence="1">
    <location>
        <position position="1"/>
    </location>
</feature>
<comment type="caution">
    <text evidence="1">The sequence shown here is derived from an EMBL/GenBank/DDBJ whole genome shotgun (WGS) entry which is preliminary data.</text>
</comment>
<evidence type="ECO:0000313" key="1">
    <source>
        <dbReference type="EMBL" id="CAG8708191.1"/>
    </source>
</evidence>
<gene>
    <name evidence="1" type="ORF">ACOLOM_LOCUS10538</name>
</gene>